<protein>
    <recommendedName>
        <fullName evidence="3">RING-type domain-containing protein</fullName>
    </recommendedName>
</protein>
<dbReference type="EMBL" id="ML995865">
    <property type="protein sequence ID" value="KAF2766854.1"/>
    <property type="molecule type" value="Genomic_DNA"/>
</dbReference>
<evidence type="ECO:0000313" key="1">
    <source>
        <dbReference type="EMBL" id="KAF2766854.1"/>
    </source>
</evidence>
<dbReference type="InterPro" id="IPR013083">
    <property type="entry name" value="Znf_RING/FYVE/PHD"/>
</dbReference>
<dbReference type="Proteomes" id="UP000799436">
    <property type="component" value="Unassembled WGS sequence"/>
</dbReference>
<gene>
    <name evidence="1" type="ORF">EJ03DRAFT_167510</name>
</gene>
<dbReference type="AlphaFoldDB" id="A0A6G1L3P3"/>
<sequence>MQDADMISAFESHHPTQIIYPALDILDWLGLRNRDVQLLPPVNAANRYEPLPLIQDRAVTANANRDSDGECAFVSITKASCEDDRAEFTPPTYSTSAVPSLLTELRKARRYPGKTVLKVLTSCSGSTVLVHVVYKIEMRDISRVSCAMPEGLCTFEISELEAARDGDQWLIDLKGLIGRSTDHAVRHVRAQLDGRRGVDLRDVNIAWKPRRHPPYRANIRRSPRFRILSPEDLREDERSCVICGDNYASDNETAVELPYGKHHMCMTCLIQWSQSKGAQDANCHSCRSRISEGTELESLQFGTSATDPKAYNIEDEGNQHYK</sequence>
<dbReference type="SUPFAM" id="SSF57850">
    <property type="entry name" value="RING/U-box"/>
    <property type="match status" value="1"/>
</dbReference>
<organism evidence="1 2">
    <name type="scientific">Teratosphaeria nubilosa</name>
    <dbReference type="NCBI Taxonomy" id="161662"/>
    <lineage>
        <taxon>Eukaryota</taxon>
        <taxon>Fungi</taxon>
        <taxon>Dikarya</taxon>
        <taxon>Ascomycota</taxon>
        <taxon>Pezizomycotina</taxon>
        <taxon>Dothideomycetes</taxon>
        <taxon>Dothideomycetidae</taxon>
        <taxon>Mycosphaerellales</taxon>
        <taxon>Teratosphaeriaceae</taxon>
        <taxon>Teratosphaeria</taxon>
    </lineage>
</organism>
<evidence type="ECO:0000313" key="2">
    <source>
        <dbReference type="Proteomes" id="UP000799436"/>
    </source>
</evidence>
<evidence type="ECO:0008006" key="3">
    <source>
        <dbReference type="Google" id="ProtNLM"/>
    </source>
</evidence>
<dbReference type="Gene3D" id="3.30.40.10">
    <property type="entry name" value="Zinc/RING finger domain, C3HC4 (zinc finger)"/>
    <property type="match status" value="1"/>
</dbReference>
<accession>A0A6G1L3P3</accession>
<keyword evidence="2" id="KW-1185">Reference proteome</keyword>
<reference evidence="1" key="1">
    <citation type="journal article" date="2020" name="Stud. Mycol.">
        <title>101 Dothideomycetes genomes: a test case for predicting lifestyles and emergence of pathogens.</title>
        <authorList>
            <person name="Haridas S."/>
            <person name="Albert R."/>
            <person name="Binder M."/>
            <person name="Bloem J."/>
            <person name="Labutti K."/>
            <person name="Salamov A."/>
            <person name="Andreopoulos B."/>
            <person name="Baker S."/>
            <person name="Barry K."/>
            <person name="Bills G."/>
            <person name="Bluhm B."/>
            <person name="Cannon C."/>
            <person name="Castanera R."/>
            <person name="Culley D."/>
            <person name="Daum C."/>
            <person name="Ezra D."/>
            <person name="Gonzalez J."/>
            <person name="Henrissat B."/>
            <person name="Kuo A."/>
            <person name="Liang C."/>
            <person name="Lipzen A."/>
            <person name="Lutzoni F."/>
            <person name="Magnuson J."/>
            <person name="Mondo S."/>
            <person name="Nolan M."/>
            <person name="Ohm R."/>
            <person name="Pangilinan J."/>
            <person name="Park H.-J."/>
            <person name="Ramirez L."/>
            <person name="Alfaro M."/>
            <person name="Sun H."/>
            <person name="Tritt A."/>
            <person name="Yoshinaga Y."/>
            <person name="Zwiers L.-H."/>
            <person name="Turgeon B."/>
            <person name="Goodwin S."/>
            <person name="Spatafora J."/>
            <person name="Crous P."/>
            <person name="Grigoriev I."/>
        </authorList>
    </citation>
    <scope>NUCLEOTIDE SEQUENCE</scope>
    <source>
        <strain evidence="1">CBS 116005</strain>
    </source>
</reference>
<proteinExistence type="predicted"/>
<dbReference type="OrthoDB" id="3824970at2759"/>
<name>A0A6G1L3P3_9PEZI</name>